<dbReference type="AlphaFoldDB" id="A0A852VXB9"/>
<dbReference type="RefSeq" id="WP_185992014.1">
    <property type="nucleotide sequence ID" value="NZ_JACCAE010000001.1"/>
</dbReference>
<dbReference type="InterPro" id="IPR013538">
    <property type="entry name" value="ASHA1/2-like_C"/>
</dbReference>
<feature type="domain" description="Activator of Hsp90 ATPase homologue 1/2-like C-terminal" evidence="2">
    <location>
        <begin position="12"/>
        <end position="151"/>
    </location>
</feature>
<dbReference type="SUPFAM" id="SSF55961">
    <property type="entry name" value="Bet v1-like"/>
    <property type="match status" value="1"/>
</dbReference>
<evidence type="ECO:0000259" key="2">
    <source>
        <dbReference type="Pfam" id="PF08327"/>
    </source>
</evidence>
<accession>A0A852VXB9</accession>
<dbReference type="Gene3D" id="3.30.530.20">
    <property type="match status" value="1"/>
</dbReference>
<organism evidence="3 4">
    <name type="scientific">Janibacter cremeus</name>
    <dbReference type="NCBI Taxonomy" id="1285192"/>
    <lineage>
        <taxon>Bacteria</taxon>
        <taxon>Bacillati</taxon>
        <taxon>Actinomycetota</taxon>
        <taxon>Actinomycetes</taxon>
        <taxon>Micrococcales</taxon>
        <taxon>Intrasporangiaceae</taxon>
        <taxon>Janibacter</taxon>
    </lineage>
</organism>
<comment type="similarity">
    <text evidence="1">Belongs to the AHA1 family.</text>
</comment>
<name>A0A852VXB9_9MICO</name>
<sequence>MSETQIHRIFIDATPEKVWQAITTPEFSRLYGYTGDVSYDLTPGGHYEHRASAEMLSMGMPEVVVTGEVLESDPPRRLVQTWGPVWIEDEEPGTLTWDIEPTADGATRLTLTHDLTGRPTTAEQVAGNPDPMADGGGGWPWVLSGIKTVLETGEPMESGVWERQASATS</sequence>
<evidence type="ECO:0000313" key="4">
    <source>
        <dbReference type="Proteomes" id="UP000554054"/>
    </source>
</evidence>
<evidence type="ECO:0000313" key="3">
    <source>
        <dbReference type="EMBL" id="NYF99303.1"/>
    </source>
</evidence>
<gene>
    <name evidence="3" type="ORF">BJY20_002695</name>
</gene>
<dbReference type="EMBL" id="JACCAE010000001">
    <property type="protein sequence ID" value="NYF99303.1"/>
    <property type="molecule type" value="Genomic_DNA"/>
</dbReference>
<evidence type="ECO:0000256" key="1">
    <source>
        <dbReference type="ARBA" id="ARBA00006817"/>
    </source>
</evidence>
<dbReference type="Pfam" id="PF08327">
    <property type="entry name" value="AHSA1"/>
    <property type="match status" value="1"/>
</dbReference>
<dbReference type="InterPro" id="IPR023393">
    <property type="entry name" value="START-like_dom_sf"/>
</dbReference>
<reference evidence="3 4" key="1">
    <citation type="submission" date="2020-07" db="EMBL/GenBank/DDBJ databases">
        <title>Sequencing the genomes of 1000 actinobacteria strains.</title>
        <authorList>
            <person name="Klenk H.-P."/>
        </authorList>
    </citation>
    <scope>NUCLEOTIDE SEQUENCE [LARGE SCALE GENOMIC DNA]</scope>
    <source>
        <strain evidence="3 4">DSM 26154</strain>
    </source>
</reference>
<proteinExistence type="inferred from homology"/>
<protein>
    <submittedName>
        <fullName evidence="3">Uncharacterized protein YndB with AHSA1/START domain</fullName>
    </submittedName>
</protein>
<keyword evidence="4" id="KW-1185">Reference proteome</keyword>
<comment type="caution">
    <text evidence="3">The sequence shown here is derived from an EMBL/GenBank/DDBJ whole genome shotgun (WGS) entry which is preliminary data.</text>
</comment>
<dbReference type="Proteomes" id="UP000554054">
    <property type="component" value="Unassembled WGS sequence"/>
</dbReference>